<dbReference type="SUPFAM" id="SSF51905">
    <property type="entry name" value="FAD/NAD(P)-binding domain"/>
    <property type="match status" value="1"/>
</dbReference>
<keyword evidence="2" id="KW-0274">FAD</keyword>
<dbReference type="GO" id="GO:0004497">
    <property type="term" value="F:monooxygenase activity"/>
    <property type="evidence" value="ECO:0007669"/>
    <property type="project" value="UniProtKB-KW"/>
</dbReference>
<evidence type="ECO:0000313" key="6">
    <source>
        <dbReference type="EMBL" id="KAK2591001.1"/>
    </source>
</evidence>
<keyword evidence="4" id="KW-0503">Monooxygenase</keyword>
<dbReference type="InterPro" id="IPR036188">
    <property type="entry name" value="FAD/NAD-bd_sf"/>
</dbReference>
<organism evidence="6 7">
    <name type="scientific">Conoideocrella luteorostrata</name>
    <dbReference type="NCBI Taxonomy" id="1105319"/>
    <lineage>
        <taxon>Eukaryota</taxon>
        <taxon>Fungi</taxon>
        <taxon>Dikarya</taxon>
        <taxon>Ascomycota</taxon>
        <taxon>Pezizomycotina</taxon>
        <taxon>Sordariomycetes</taxon>
        <taxon>Hypocreomycetidae</taxon>
        <taxon>Hypocreales</taxon>
        <taxon>Clavicipitaceae</taxon>
        <taxon>Conoideocrella</taxon>
    </lineage>
</organism>
<proteinExistence type="predicted"/>
<keyword evidence="1" id="KW-0285">Flavoprotein</keyword>
<gene>
    <name evidence="6" type="ORF">QQS21_011314</name>
</gene>
<accession>A0AAJ0CDK8</accession>
<protein>
    <recommendedName>
        <fullName evidence="5">FAD-binding domain-containing protein</fullName>
    </recommendedName>
</protein>
<evidence type="ECO:0000256" key="2">
    <source>
        <dbReference type="ARBA" id="ARBA00022827"/>
    </source>
</evidence>
<evidence type="ECO:0000256" key="3">
    <source>
        <dbReference type="ARBA" id="ARBA00023002"/>
    </source>
</evidence>
<keyword evidence="3" id="KW-0560">Oxidoreductase</keyword>
<dbReference type="PANTHER" id="PTHR46972:SF1">
    <property type="entry name" value="FAD DEPENDENT OXIDOREDUCTASE DOMAIN-CONTAINING PROTEIN"/>
    <property type="match status" value="1"/>
</dbReference>
<name>A0AAJ0CDK8_9HYPO</name>
<keyword evidence="7" id="KW-1185">Reference proteome</keyword>
<evidence type="ECO:0000256" key="1">
    <source>
        <dbReference type="ARBA" id="ARBA00022630"/>
    </source>
</evidence>
<comment type="caution">
    <text evidence="6">The sequence shown here is derived from an EMBL/GenBank/DDBJ whole genome shotgun (WGS) entry which is preliminary data.</text>
</comment>
<dbReference type="PANTHER" id="PTHR46972">
    <property type="entry name" value="MONOOXYGENASE ASQM-RELATED"/>
    <property type="match status" value="1"/>
</dbReference>
<dbReference type="AlphaFoldDB" id="A0AAJ0CDK8"/>
<dbReference type="GO" id="GO:0071949">
    <property type="term" value="F:FAD binding"/>
    <property type="evidence" value="ECO:0007669"/>
    <property type="project" value="InterPro"/>
</dbReference>
<evidence type="ECO:0000259" key="5">
    <source>
        <dbReference type="Pfam" id="PF01494"/>
    </source>
</evidence>
<dbReference type="PROSITE" id="PS50096">
    <property type="entry name" value="IQ"/>
    <property type="match status" value="1"/>
</dbReference>
<dbReference type="Pfam" id="PF01494">
    <property type="entry name" value="FAD_binding_3"/>
    <property type="match status" value="1"/>
</dbReference>
<evidence type="ECO:0000313" key="7">
    <source>
        <dbReference type="Proteomes" id="UP001251528"/>
    </source>
</evidence>
<feature type="domain" description="FAD-binding" evidence="5">
    <location>
        <begin position="11"/>
        <end position="382"/>
    </location>
</feature>
<dbReference type="InterPro" id="IPR002938">
    <property type="entry name" value="FAD-bd"/>
</dbReference>
<reference evidence="6" key="1">
    <citation type="submission" date="2023-06" db="EMBL/GenBank/DDBJ databases">
        <title>Conoideocrella luteorostrata (Hypocreales: Clavicipitaceae), a potential biocontrol fungus for elongate hemlock scale in United States Christmas tree production areas.</title>
        <authorList>
            <person name="Barrett H."/>
            <person name="Lovett B."/>
            <person name="Macias A.M."/>
            <person name="Stajich J.E."/>
            <person name="Kasson M.T."/>
        </authorList>
    </citation>
    <scope>NUCLEOTIDE SEQUENCE</scope>
    <source>
        <strain evidence="6">ARSEF 14590</strain>
    </source>
</reference>
<dbReference type="Proteomes" id="UP001251528">
    <property type="component" value="Unassembled WGS sequence"/>
</dbReference>
<evidence type="ECO:0000256" key="4">
    <source>
        <dbReference type="ARBA" id="ARBA00023033"/>
    </source>
</evidence>
<dbReference type="Gene3D" id="3.50.50.60">
    <property type="entry name" value="FAD/NAD(P)-binding domain"/>
    <property type="match status" value="1"/>
</dbReference>
<sequence length="418" mass="45733">MSESHFLAGKQIVIAGSGFAGLSFAIALHQNWPSSRPRPQITIYERQGRHLPLSRQGYSLSLHGFDQNGGLVAARDVGLLDDLMKHAVTKSNGNAGFRLWSSDWTQLLSLKFEPYQDIPSSGFRIARNDLREVYVAAAERLYDIQWNTVCTSAERLPDGRMRVHLSSSGEGGQSFTNDCDLLIAADGAHSNIRASFRPDDTLKYAGAIQIGGVGRFPNGIPEPVSKNWGMVIAGQGVGCFFSPVDATGVVWGLSFKEAMRTSKYDSSSGQHFAALKEEALQRGHMIQEPFRTIVHATEQESSFMIPARDKRPFAHAGDAALRGVVFLGDTNHAVSPFAGNGANMALMDGLDLARQICACQSMDDTLVAYDKLAVPRAESTLKESHSRIHNTHARGLHYYAMMSGLWVGSKIFWLMGKT</sequence>
<dbReference type="PRINTS" id="PR00420">
    <property type="entry name" value="RNGMNOXGNASE"/>
</dbReference>
<dbReference type="EMBL" id="JASWJB010000374">
    <property type="protein sequence ID" value="KAK2591001.1"/>
    <property type="molecule type" value="Genomic_DNA"/>
</dbReference>